<feature type="compositionally biased region" description="Polar residues" evidence="3">
    <location>
        <begin position="320"/>
        <end position="336"/>
    </location>
</feature>
<keyword evidence="5" id="KW-1185">Reference proteome</keyword>
<dbReference type="InterPro" id="IPR007268">
    <property type="entry name" value="Rad9/Ddc1"/>
</dbReference>
<name>A0A6A6H3N1_VIRVR</name>
<dbReference type="EMBL" id="ML991815">
    <property type="protein sequence ID" value="KAF2232499.1"/>
    <property type="molecule type" value="Genomic_DNA"/>
</dbReference>
<comment type="similarity">
    <text evidence="1 2">Belongs to the rad9 family.</text>
</comment>
<dbReference type="GO" id="GO:0031573">
    <property type="term" value="P:mitotic intra-S DNA damage checkpoint signaling"/>
    <property type="evidence" value="ECO:0007669"/>
    <property type="project" value="TreeGrafter"/>
</dbReference>
<keyword evidence="2" id="KW-0227">DNA damage</keyword>
<evidence type="ECO:0000313" key="4">
    <source>
        <dbReference type="EMBL" id="KAF2232499.1"/>
    </source>
</evidence>
<evidence type="ECO:0000256" key="1">
    <source>
        <dbReference type="ARBA" id="ARBA00008494"/>
    </source>
</evidence>
<dbReference type="AlphaFoldDB" id="A0A6A6H3N1"/>
<comment type="function">
    <text evidence="2">Acts in DNA repair and mutagenesis. Involved in promoting resistance to ionizing radiation and UV light, as well as regulating cell cycle progression after irradiation.</text>
</comment>
<dbReference type="Proteomes" id="UP000800092">
    <property type="component" value="Unassembled WGS sequence"/>
</dbReference>
<dbReference type="OrthoDB" id="60092at2759"/>
<dbReference type="PIRSF" id="PIRSF009303">
    <property type="entry name" value="Cell_cycle_RAD9"/>
    <property type="match status" value="1"/>
</dbReference>
<protein>
    <recommendedName>
        <fullName evidence="2">DNA repair protein rad9</fullName>
    </recommendedName>
</protein>
<evidence type="ECO:0000256" key="3">
    <source>
        <dbReference type="SAM" id="MobiDB-lite"/>
    </source>
</evidence>
<organism evidence="4 5">
    <name type="scientific">Viridothelium virens</name>
    <name type="common">Speckled blister lichen</name>
    <name type="synonym">Trypethelium virens</name>
    <dbReference type="NCBI Taxonomy" id="1048519"/>
    <lineage>
        <taxon>Eukaryota</taxon>
        <taxon>Fungi</taxon>
        <taxon>Dikarya</taxon>
        <taxon>Ascomycota</taxon>
        <taxon>Pezizomycotina</taxon>
        <taxon>Dothideomycetes</taxon>
        <taxon>Dothideomycetes incertae sedis</taxon>
        <taxon>Trypetheliales</taxon>
        <taxon>Trypetheliaceae</taxon>
        <taxon>Viridothelium</taxon>
    </lineage>
</organism>
<evidence type="ECO:0000313" key="5">
    <source>
        <dbReference type="Proteomes" id="UP000800092"/>
    </source>
</evidence>
<dbReference type="InterPro" id="IPR046938">
    <property type="entry name" value="DNA_clamp_sf"/>
</dbReference>
<sequence length="399" mass="44988">MPVLKFALTADAAGQVHNILTCLGKFSDSVFIEGRHDRLVLSALNPSRSGYASFTLDKSSFFSDYEFASHRGRVDGRFTCQIYNKALSSVFKSRLADTRGGDTALERCEITVEEEPYKVTCRFIVKLICRHGVTKTYKLTYESIEVMQALFNKSAAHNVFQISAKMLKEYSDYFAPKAEQLDMYAENGRVTFTSFTEKIMDGKEILKQPLHTAVSVDVKDFEEYRAEEKAHIIISVKDFKAIVAHAESLGVALRAQYSHPNRPLQFSYTRGGMKCEFTLMTTGSSQDSAAPRLTEAVEWRADTRSRSAPSTRSESRSTEMPRSLQNQPIASRNTLRQRGLGSVTRATPHNSDPEADSLFVPLAEDDWRWEPLEEQEPEGDTLGWDASEEQVSHPRYTVL</sequence>
<dbReference type="Gene3D" id="3.70.10.10">
    <property type="match status" value="1"/>
</dbReference>
<gene>
    <name evidence="4" type="ORF">EV356DRAFT_450105</name>
</gene>
<evidence type="ECO:0000256" key="2">
    <source>
        <dbReference type="PIRNR" id="PIRNR009303"/>
    </source>
</evidence>
<dbReference type="PANTHER" id="PTHR15237:SF0">
    <property type="entry name" value="CELL CYCLE CHECKPOINT CONTROL PROTEIN"/>
    <property type="match status" value="1"/>
</dbReference>
<dbReference type="PANTHER" id="PTHR15237">
    <property type="entry name" value="DNA REPAIR PROTEIN RAD9"/>
    <property type="match status" value="1"/>
</dbReference>
<dbReference type="GO" id="GO:0030896">
    <property type="term" value="C:checkpoint clamp complex"/>
    <property type="evidence" value="ECO:0007669"/>
    <property type="project" value="UniProtKB-UniRule"/>
</dbReference>
<dbReference type="InterPro" id="IPR026584">
    <property type="entry name" value="Rad9"/>
</dbReference>
<dbReference type="Pfam" id="PF04139">
    <property type="entry name" value="Rad9"/>
    <property type="match status" value="1"/>
</dbReference>
<dbReference type="GO" id="GO:0071479">
    <property type="term" value="P:cellular response to ionizing radiation"/>
    <property type="evidence" value="ECO:0007669"/>
    <property type="project" value="TreeGrafter"/>
</dbReference>
<proteinExistence type="inferred from homology"/>
<dbReference type="GO" id="GO:0006281">
    <property type="term" value="P:DNA repair"/>
    <property type="evidence" value="ECO:0007669"/>
    <property type="project" value="UniProtKB-UniRule"/>
</dbReference>
<accession>A0A6A6H3N1</accession>
<dbReference type="SUPFAM" id="SSF55979">
    <property type="entry name" value="DNA clamp"/>
    <property type="match status" value="1"/>
</dbReference>
<dbReference type="GO" id="GO:0000076">
    <property type="term" value="P:DNA replication checkpoint signaling"/>
    <property type="evidence" value="ECO:0007669"/>
    <property type="project" value="TreeGrafter"/>
</dbReference>
<feature type="region of interest" description="Disordered" evidence="3">
    <location>
        <begin position="297"/>
        <end position="399"/>
    </location>
</feature>
<reference evidence="4" key="1">
    <citation type="journal article" date="2020" name="Stud. Mycol.">
        <title>101 Dothideomycetes genomes: a test case for predicting lifestyles and emergence of pathogens.</title>
        <authorList>
            <person name="Haridas S."/>
            <person name="Albert R."/>
            <person name="Binder M."/>
            <person name="Bloem J."/>
            <person name="Labutti K."/>
            <person name="Salamov A."/>
            <person name="Andreopoulos B."/>
            <person name="Baker S."/>
            <person name="Barry K."/>
            <person name="Bills G."/>
            <person name="Bluhm B."/>
            <person name="Cannon C."/>
            <person name="Castanera R."/>
            <person name="Culley D."/>
            <person name="Daum C."/>
            <person name="Ezra D."/>
            <person name="Gonzalez J."/>
            <person name="Henrissat B."/>
            <person name="Kuo A."/>
            <person name="Liang C."/>
            <person name="Lipzen A."/>
            <person name="Lutzoni F."/>
            <person name="Magnuson J."/>
            <person name="Mondo S."/>
            <person name="Nolan M."/>
            <person name="Ohm R."/>
            <person name="Pangilinan J."/>
            <person name="Park H.-J."/>
            <person name="Ramirez L."/>
            <person name="Alfaro M."/>
            <person name="Sun H."/>
            <person name="Tritt A."/>
            <person name="Yoshinaga Y."/>
            <person name="Zwiers L.-H."/>
            <person name="Turgeon B."/>
            <person name="Goodwin S."/>
            <person name="Spatafora J."/>
            <person name="Crous P."/>
            <person name="Grigoriev I."/>
        </authorList>
    </citation>
    <scope>NUCLEOTIDE SEQUENCE</scope>
    <source>
        <strain evidence="4">Tuck. ex Michener</strain>
    </source>
</reference>